<protein>
    <recommendedName>
        <fullName evidence="2">beta-lactamase</fullName>
        <ecNumber evidence="2">3.5.2.6</ecNumber>
    </recommendedName>
</protein>
<dbReference type="Pfam" id="PF08238">
    <property type="entry name" value="Sel1"/>
    <property type="match status" value="3"/>
</dbReference>
<dbReference type="RefSeq" id="WP_221279206.1">
    <property type="nucleotide sequence ID" value="NZ_AP024814.1"/>
</dbReference>
<dbReference type="InterPro" id="IPR011990">
    <property type="entry name" value="TPR-like_helical_dom_sf"/>
</dbReference>
<evidence type="ECO:0000256" key="3">
    <source>
        <dbReference type="ARBA" id="ARBA00023157"/>
    </source>
</evidence>
<dbReference type="Gene3D" id="1.25.40.10">
    <property type="entry name" value="Tetratricopeptide repeat domain"/>
    <property type="match status" value="1"/>
</dbReference>
<dbReference type="EC" id="3.5.2.6" evidence="2"/>
<evidence type="ECO:0000256" key="4">
    <source>
        <dbReference type="ARBA" id="ARBA00023251"/>
    </source>
</evidence>
<evidence type="ECO:0000313" key="6">
    <source>
        <dbReference type="Proteomes" id="UP000826775"/>
    </source>
</evidence>
<comment type="catalytic activity">
    <reaction evidence="1">
        <text>a beta-lactam + H2O = a substituted beta-amino acid</text>
        <dbReference type="Rhea" id="RHEA:20401"/>
        <dbReference type="ChEBI" id="CHEBI:15377"/>
        <dbReference type="ChEBI" id="CHEBI:35627"/>
        <dbReference type="ChEBI" id="CHEBI:140347"/>
        <dbReference type="EC" id="3.5.2.6"/>
    </reaction>
</comment>
<dbReference type="InterPro" id="IPR006597">
    <property type="entry name" value="Sel1-like"/>
</dbReference>
<dbReference type="SMART" id="SM00671">
    <property type="entry name" value="SEL1"/>
    <property type="match status" value="3"/>
</dbReference>
<evidence type="ECO:0000313" key="5">
    <source>
        <dbReference type="EMBL" id="BCZ17931.1"/>
    </source>
</evidence>
<proteinExistence type="predicted"/>
<dbReference type="Proteomes" id="UP000826775">
    <property type="component" value="Chromosome"/>
</dbReference>
<evidence type="ECO:0000256" key="1">
    <source>
        <dbReference type="ARBA" id="ARBA00001526"/>
    </source>
</evidence>
<reference evidence="5 6" key="1">
    <citation type="submission" date="2021-07" db="EMBL/GenBank/DDBJ databases">
        <title>Novel Helicobacter sp. Isolated from a dog.</title>
        <authorList>
            <person name="Rimbara E."/>
            <person name="Suzuki M."/>
        </authorList>
    </citation>
    <scope>NUCLEOTIDE SEQUENCE [LARGE SCALE GENOMIC DNA]</scope>
    <source>
        <strain evidence="6">NHP19-003</strain>
    </source>
</reference>
<evidence type="ECO:0000256" key="2">
    <source>
        <dbReference type="ARBA" id="ARBA00012865"/>
    </source>
</evidence>
<keyword evidence="4" id="KW-0046">Antibiotic resistance</keyword>
<dbReference type="PANTHER" id="PTHR11102">
    <property type="entry name" value="SEL-1-LIKE PROTEIN"/>
    <property type="match status" value="1"/>
</dbReference>
<name>A0ABN6I309_9HELI</name>
<organism evidence="5 6">
    <name type="scientific">Helicobacter gastrocanis</name>
    <dbReference type="NCBI Taxonomy" id="2849641"/>
    <lineage>
        <taxon>Bacteria</taxon>
        <taxon>Pseudomonadati</taxon>
        <taxon>Campylobacterota</taxon>
        <taxon>Epsilonproteobacteria</taxon>
        <taxon>Campylobacterales</taxon>
        <taxon>Helicobacteraceae</taxon>
        <taxon>Helicobacter</taxon>
    </lineage>
</organism>
<sequence length="136" mass="15045">MLKAKEASAIEADGGTEGVVYLSAAKVAYNNKDYAKAAEYYLKAGEAGEAMGYYELGGMHSCGQEGERDFVKAFEYFQKAALMGDARAHHALGVIYEYGHGRPQDMAKAKEHYQKAATMGDFIAQTALERMRYREH</sequence>
<gene>
    <name evidence="5" type="ORF">NHP190003_12130</name>
</gene>
<dbReference type="SUPFAM" id="SSF81901">
    <property type="entry name" value="HCP-like"/>
    <property type="match status" value="1"/>
</dbReference>
<dbReference type="InterPro" id="IPR050767">
    <property type="entry name" value="Sel1_AlgK"/>
</dbReference>
<dbReference type="EMBL" id="AP024814">
    <property type="protein sequence ID" value="BCZ17931.1"/>
    <property type="molecule type" value="Genomic_DNA"/>
</dbReference>
<accession>A0ABN6I309</accession>
<keyword evidence="3" id="KW-1015">Disulfide bond</keyword>
<keyword evidence="6" id="KW-1185">Reference proteome</keyword>
<dbReference type="PANTHER" id="PTHR11102:SF160">
    <property type="entry name" value="ERAD-ASSOCIATED E3 UBIQUITIN-PROTEIN LIGASE COMPONENT HRD3"/>
    <property type="match status" value="1"/>
</dbReference>